<dbReference type="Proteomes" id="UP000607653">
    <property type="component" value="Unassembled WGS sequence"/>
</dbReference>
<protein>
    <submittedName>
        <fullName evidence="1">Uncharacterized protein</fullName>
    </submittedName>
</protein>
<comment type="caution">
    <text evidence="1">The sequence shown here is derived from an EMBL/GenBank/DDBJ whole genome shotgun (WGS) entry which is preliminary data.</text>
</comment>
<organism evidence="1 2">
    <name type="scientific">Nelumbo nucifera</name>
    <name type="common">Sacred lotus</name>
    <dbReference type="NCBI Taxonomy" id="4432"/>
    <lineage>
        <taxon>Eukaryota</taxon>
        <taxon>Viridiplantae</taxon>
        <taxon>Streptophyta</taxon>
        <taxon>Embryophyta</taxon>
        <taxon>Tracheophyta</taxon>
        <taxon>Spermatophyta</taxon>
        <taxon>Magnoliopsida</taxon>
        <taxon>Proteales</taxon>
        <taxon>Nelumbonaceae</taxon>
        <taxon>Nelumbo</taxon>
    </lineage>
</organism>
<reference evidence="1 2" key="1">
    <citation type="journal article" date="2020" name="Mol. Biol. Evol.">
        <title>Distinct Expression and Methylation Patterns for Genes with Different Fates following a Single Whole-Genome Duplication in Flowering Plants.</title>
        <authorList>
            <person name="Shi T."/>
            <person name="Rahmani R.S."/>
            <person name="Gugger P.F."/>
            <person name="Wang M."/>
            <person name="Li H."/>
            <person name="Zhang Y."/>
            <person name="Li Z."/>
            <person name="Wang Q."/>
            <person name="Van de Peer Y."/>
            <person name="Marchal K."/>
            <person name="Chen J."/>
        </authorList>
    </citation>
    <scope>NUCLEOTIDE SEQUENCE [LARGE SCALE GENOMIC DNA]</scope>
    <source>
        <tissue evidence="1">Leaf</tissue>
    </source>
</reference>
<evidence type="ECO:0000313" key="1">
    <source>
        <dbReference type="EMBL" id="DAD34692.1"/>
    </source>
</evidence>
<name>A0A822YQ24_NELNU</name>
<accession>A0A822YQ24</accession>
<sequence>MSTFDSSMALTVVVLLTALFFMGFRRFAEENALELLRRRRQQRRAAASTSSALCLRGVDPTTVKSLPGCRCMHTMGSRRSRWIARCA</sequence>
<dbReference type="AlphaFoldDB" id="A0A822YQ24"/>
<gene>
    <name evidence="1" type="ORF">HUJ06_005332</name>
</gene>
<evidence type="ECO:0000313" key="2">
    <source>
        <dbReference type="Proteomes" id="UP000607653"/>
    </source>
</evidence>
<dbReference type="EMBL" id="DUZY01000004">
    <property type="protein sequence ID" value="DAD34692.1"/>
    <property type="molecule type" value="Genomic_DNA"/>
</dbReference>
<proteinExistence type="predicted"/>
<keyword evidence="2" id="KW-1185">Reference proteome</keyword>